<dbReference type="InterPro" id="IPR025635">
    <property type="entry name" value="DUF4293"/>
</dbReference>
<keyword evidence="1" id="KW-1133">Transmembrane helix</keyword>
<protein>
    <recommendedName>
        <fullName evidence="4">Sodium:proton antiporter</fullName>
    </recommendedName>
</protein>
<name>A0A433RRN2_9BACL</name>
<evidence type="ECO:0000313" key="2">
    <source>
        <dbReference type="EMBL" id="RUS53817.1"/>
    </source>
</evidence>
<keyword evidence="1" id="KW-0812">Transmembrane</keyword>
<dbReference type="EMBL" id="JTFC01000033">
    <property type="protein sequence ID" value="RUS53817.1"/>
    <property type="molecule type" value="Genomic_DNA"/>
</dbReference>
<keyword evidence="1" id="KW-0472">Membrane</keyword>
<evidence type="ECO:0000256" key="1">
    <source>
        <dbReference type="SAM" id="Phobius"/>
    </source>
</evidence>
<dbReference type="OrthoDB" id="2455463at2"/>
<evidence type="ECO:0008006" key="4">
    <source>
        <dbReference type="Google" id="ProtNLM"/>
    </source>
</evidence>
<comment type="caution">
    <text evidence="2">The sequence shown here is derived from an EMBL/GenBank/DDBJ whole genome shotgun (WGS) entry which is preliminary data.</text>
</comment>
<feature type="transmembrane region" description="Helical" evidence="1">
    <location>
        <begin position="12"/>
        <end position="28"/>
    </location>
</feature>
<proteinExistence type="predicted"/>
<dbReference type="Proteomes" id="UP000288623">
    <property type="component" value="Unassembled WGS sequence"/>
</dbReference>
<organism evidence="2 3">
    <name type="scientific">Candidatus Kurthia intestinigallinarum</name>
    <dbReference type="NCBI Taxonomy" id="1562256"/>
    <lineage>
        <taxon>Bacteria</taxon>
        <taxon>Bacillati</taxon>
        <taxon>Bacillota</taxon>
        <taxon>Bacilli</taxon>
        <taxon>Bacillales</taxon>
        <taxon>Caryophanaceae</taxon>
        <taxon>Kurthia</taxon>
    </lineage>
</organism>
<dbReference type="RefSeq" id="WP_126991242.1">
    <property type="nucleotide sequence ID" value="NZ_JTFC01000033.1"/>
</dbReference>
<accession>A0A433RRN2</accession>
<reference evidence="2 3" key="1">
    <citation type="submission" date="2014-11" db="EMBL/GenBank/DDBJ databases">
        <title>Genome sequence and analysis of novel Kurthia sp.</title>
        <authorList>
            <person name="Lawson J.N."/>
            <person name="Gonzalez J.E."/>
            <person name="Rinauldi L."/>
            <person name="Xuan Z."/>
            <person name="Firman A."/>
            <person name="Shaddox L."/>
            <person name="Trudeau A."/>
            <person name="Shah S."/>
            <person name="Reiman D."/>
        </authorList>
    </citation>
    <scope>NUCLEOTIDE SEQUENCE [LARGE SCALE GENOMIC DNA]</scope>
    <source>
        <strain evidence="2 3">3B1D</strain>
    </source>
</reference>
<dbReference type="Pfam" id="PF14126">
    <property type="entry name" value="DUF4293"/>
    <property type="match status" value="1"/>
</dbReference>
<gene>
    <name evidence="2" type="ORF">QI30_14040</name>
</gene>
<feature type="transmembrane region" description="Helical" evidence="1">
    <location>
        <begin position="35"/>
        <end position="59"/>
    </location>
</feature>
<keyword evidence="3" id="KW-1185">Reference proteome</keyword>
<dbReference type="AlphaFoldDB" id="A0A433RRN2"/>
<sequence length="94" mass="10973">MQDTFTLFEPLFYFILALSLIMLVLAIIPKYRSRFYQIFFGVSNLVFIILLFFTEGIIVEEFDLKGDEVTFSLGIIAVTINILAVYFAFRKRKV</sequence>
<evidence type="ECO:0000313" key="3">
    <source>
        <dbReference type="Proteomes" id="UP000288623"/>
    </source>
</evidence>
<feature type="transmembrane region" description="Helical" evidence="1">
    <location>
        <begin position="71"/>
        <end position="89"/>
    </location>
</feature>